<evidence type="ECO:0000256" key="4">
    <source>
        <dbReference type="PIRSR" id="PIRSR000350-3"/>
    </source>
</evidence>
<feature type="domain" description="FAD/NAD(P)-binding" evidence="7">
    <location>
        <begin position="6"/>
        <end position="317"/>
    </location>
</feature>
<comment type="cofactor">
    <cofactor evidence="4">
        <name>FAD</name>
        <dbReference type="ChEBI" id="CHEBI:57692"/>
    </cofactor>
    <text evidence="4">Binds 1 FAD per subunit.</text>
</comment>
<dbReference type="InterPro" id="IPR036188">
    <property type="entry name" value="FAD/NAD-bd_sf"/>
</dbReference>
<sequence length="452" mass="47401">MSTSVDVVVIGTGPGGEDAAGRLADAGLSVVAVESRLVGGECPYYACVPTKMMARASDLLAEARRASGRAGTSVVTPDWTPVEARIAEEATDGWNDQAAVDRLTERGARVVKGRGRITARGEVTVGDETFSASRGILLNTGTSPTAPPVEGLADLPYWTNRDVVHATTAPESLLVLGGGVVGVELAQIFSRFGARVTVVEVADRLLVQDEPESSELVEQIFDDEGITVRTGAKVTSASYDGSSFTLSLPDGDLTAERLLVAAGRRPNIVDLGLEHYDVDETVRALPVDDRLRVADGLWAIGDITGKGAFTHMSMYQAAIAVRSILGEDGPAAEYHAVPRVTFTDPEIGAVGLTEAQARDQGLRVRVGSTRIADSSRGWIHGAPGNEGYIKLVEDADKGILVGATAAGPYGGEILGALVTAVHARVPTATLRTMIYAYPTFHRAIESALADLG</sequence>
<dbReference type="GO" id="GO:0050660">
    <property type="term" value="F:flavin adenine dinucleotide binding"/>
    <property type="evidence" value="ECO:0007669"/>
    <property type="project" value="TreeGrafter"/>
</dbReference>
<comment type="similarity">
    <text evidence="1">Belongs to the class-I pyridine nucleotide-disulfide oxidoreductase family.</text>
</comment>
<feature type="binding site" evidence="4">
    <location>
        <position position="200"/>
    </location>
    <ligand>
        <name>NAD(+)</name>
        <dbReference type="ChEBI" id="CHEBI:57540"/>
    </ligand>
</feature>
<dbReference type="Pfam" id="PF02852">
    <property type="entry name" value="Pyr_redox_dim"/>
    <property type="match status" value="1"/>
</dbReference>
<dbReference type="PANTHER" id="PTHR43014">
    <property type="entry name" value="MERCURIC REDUCTASE"/>
    <property type="match status" value="1"/>
</dbReference>
<keyword evidence="3 4" id="KW-0274">FAD</keyword>
<feature type="domain" description="Pyridine nucleotide-disulphide oxidoreductase dimerisation" evidence="6">
    <location>
        <begin position="337"/>
        <end position="447"/>
    </location>
</feature>
<proteinExistence type="inferred from homology"/>
<feature type="disulfide bond" description="Redox-active" evidence="5">
    <location>
        <begin position="42"/>
        <end position="47"/>
    </location>
</feature>
<comment type="caution">
    <text evidence="8">The sequence shown here is derived from an EMBL/GenBank/DDBJ whole genome shotgun (WGS) entry which is preliminary data.</text>
</comment>
<evidence type="ECO:0000259" key="7">
    <source>
        <dbReference type="Pfam" id="PF07992"/>
    </source>
</evidence>
<keyword evidence="4" id="KW-0520">NAD</keyword>
<keyword evidence="4" id="KW-0547">Nucleotide-binding</keyword>
<dbReference type="Proteomes" id="UP000261811">
    <property type="component" value="Unassembled WGS sequence"/>
</dbReference>
<dbReference type="Gene3D" id="3.50.50.60">
    <property type="entry name" value="FAD/NAD(P)-binding domain"/>
    <property type="match status" value="2"/>
</dbReference>
<dbReference type="InterPro" id="IPR004099">
    <property type="entry name" value="Pyr_nucl-diS_OxRdtase_dimer"/>
</dbReference>
<dbReference type="InterPro" id="IPR023753">
    <property type="entry name" value="FAD/NAD-binding_dom"/>
</dbReference>
<dbReference type="Gene3D" id="3.30.390.30">
    <property type="match status" value="1"/>
</dbReference>
<dbReference type="AlphaFoldDB" id="A0A372JRU2"/>
<dbReference type="GO" id="GO:0003955">
    <property type="term" value="F:NAD(P)H dehydrogenase (quinone) activity"/>
    <property type="evidence" value="ECO:0007669"/>
    <property type="project" value="TreeGrafter"/>
</dbReference>
<feature type="binding site" evidence="4">
    <location>
        <position position="302"/>
    </location>
    <ligand>
        <name>FAD</name>
        <dbReference type="ChEBI" id="CHEBI:57692"/>
    </ligand>
</feature>
<evidence type="ECO:0000256" key="5">
    <source>
        <dbReference type="PIRSR" id="PIRSR000350-4"/>
    </source>
</evidence>
<dbReference type="Pfam" id="PF07992">
    <property type="entry name" value="Pyr_redox_2"/>
    <property type="match status" value="1"/>
</dbReference>
<evidence type="ECO:0000256" key="3">
    <source>
        <dbReference type="ARBA" id="ARBA00022827"/>
    </source>
</evidence>
<keyword evidence="2" id="KW-0285">Flavoprotein</keyword>
<gene>
    <name evidence="8" type="ORF">DZF91_05355</name>
</gene>
<accession>A0A372JRU2</accession>
<dbReference type="EMBL" id="QURH01000106">
    <property type="protein sequence ID" value="RFU42670.1"/>
    <property type="molecule type" value="Genomic_DNA"/>
</dbReference>
<dbReference type="PIRSF" id="PIRSF000350">
    <property type="entry name" value="Mercury_reductase_MerA"/>
    <property type="match status" value="1"/>
</dbReference>
<dbReference type="RefSeq" id="WP_117356379.1">
    <property type="nucleotide sequence ID" value="NZ_QURH01000106.1"/>
</dbReference>
<evidence type="ECO:0000256" key="1">
    <source>
        <dbReference type="ARBA" id="ARBA00007532"/>
    </source>
</evidence>
<evidence type="ECO:0000259" key="6">
    <source>
        <dbReference type="Pfam" id="PF02852"/>
    </source>
</evidence>
<feature type="binding site" evidence="4">
    <location>
        <position position="263"/>
    </location>
    <ligand>
        <name>NAD(+)</name>
        <dbReference type="ChEBI" id="CHEBI:57540"/>
    </ligand>
</feature>
<name>A0A372JRU2_9ACTN</name>
<feature type="binding site" evidence="4">
    <location>
        <position position="115"/>
    </location>
    <ligand>
        <name>FAD</name>
        <dbReference type="ChEBI" id="CHEBI:57692"/>
    </ligand>
</feature>
<feature type="binding site" evidence="4">
    <location>
        <position position="51"/>
    </location>
    <ligand>
        <name>FAD</name>
        <dbReference type="ChEBI" id="CHEBI:57692"/>
    </ligand>
</feature>
<dbReference type="OrthoDB" id="9800167at2"/>
<keyword evidence="9" id="KW-1185">Reference proteome</keyword>
<reference evidence="8 9" key="1">
    <citation type="submission" date="2018-08" db="EMBL/GenBank/DDBJ databases">
        <title>Actinomadura jelena sp. nov., a novel Actinomycete isolated from soil in Chad.</title>
        <authorList>
            <person name="Shi L."/>
        </authorList>
    </citation>
    <scope>NUCLEOTIDE SEQUENCE [LARGE SCALE GENOMIC DNA]</scope>
    <source>
        <strain evidence="8 9">NEAU-G17</strain>
    </source>
</reference>
<dbReference type="InterPro" id="IPR016156">
    <property type="entry name" value="FAD/NAD-linked_Rdtase_dimer_sf"/>
</dbReference>
<dbReference type="SUPFAM" id="SSF51905">
    <property type="entry name" value="FAD/NAD(P)-binding domain"/>
    <property type="match status" value="1"/>
</dbReference>
<dbReference type="PRINTS" id="PR00368">
    <property type="entry name" value="FADPNR"/>
</dbReference>
<organism evidence="8 9">
    <name type="scientific">Actinomadura logoneensis</name>
    <dbReference type="NCBI Taxonomy" id="2293572"/>
    <lineage>
        <taxon>Bacteria</taxon>
        <taxon>Bacillati</taxon>
        <taxon>Actinomycetota</taxon>
        <taxon>Actinomycetes</taxon>
        <taxon>Streptosporangiales</taxon>
        <taxon>Thermomonosporaceae</taxon>
        <taxon>Actinomadura</taxon>
    </lineage>
</organism>
<dbReference type="PRINTS" id="PR00411">
    <property type="entry name" value="PNDRDTASEI"/>
</dbReference>
<evidence type="ECO:0000313" key="9">
    <source>
        <dbReference type="Proteomes" id="UP000261811"/>
    </source>
</evidence>
<dbReference type="InterPro" id="IPR001100">
    <property type="entry name" value="Pyr_nuc-diS_OxRdtase"/>
</dbReference>
<protein>
    <submittedName>
        <fullName evidence="8">NAD(P)/FAD-dependent oxidoreductase</fullName>
    </submittedName>
</protein>
<evidence type="ECO:0000256" key="2">
    <source>
        <dbReference type="ARBA" id="ARBA00022630"/>
    </source>
</evidence>
<dbReference type="PANTHER" id="PTHR43014:SF2">
    <property type="entry name" value="MERCURIC REDUCTASE"/>
    <property type="match status" value="1"/>
</dbReference>
<feature type="binding site" evidence="4">
    <location>
        <begin position="177"/>
        <end position="184"/>
    </location>
    <ligand>
        <name>NAD(+)</name>
        <dbReference type="ChEBI" id="CHEBI:57540"/>
    </ligand>
</feature>
<dbReference type="SUPFAM" id="SSF55424">
    <property type="entry name" value="FAD/NAD-linked reductases, dimerisation (C-terminal) domain"/>
    <property type="match status" value="1"/>
</dbReference>
<evidence type="ECO:0000313" key="8">
    <source>
        <dbReference type="EMBL" id="RFU42670.1"/>
    </source>
</evidence>